<evidence type="ECO:0000313" key="4">
    <source>
        <dbReference type="Proteomes" id="UP001237642"/>
    </source>
</evidence>
<organism evidence="3 4">
    <name type="scientific">Heracleum sosnowskyi</name>
    <dbReference type="NCBI Taxonomy" id="360622"/>
    <lineage>
        <taxon>Eukaryota</taxon>
        <taxon>Viridiplantae</taxon>
        <taxon>Streptophyta</taxon>
        <taxon>Embryophyta</taxon>
        <taxon>Tracheophyta</taxon>
        <taxon>Spermatophyta</taxon>
        <taxon>Magnoliopsida</taxon>
        <taxon>eudicotyledons</taxon>
        <taxon>Gunneridae</taxon>
        <taxon>Pentapetalae</taxon>
        <taxon>asterids</taxon>
        <taxon>campanulids</taxon>
        <taxon>Apiales</taxon>
        <taxon>Apiaceae</taxon>
        <taxon>Apioideae</taxon>
        <taxon>apioid superclade</taxon>
        <taxon>Tordylieae</taxon>
        <taxon>Tordyliinae</taxon>
        <taxon>Heracleum</taxon>
    </lineage>
</organism>
<evidence type="ECO:0000313" key="3">
    <source>
        <dbReference type="EMBL" id="KAK1383414.1"/>
    </source>
</evidence>
<keyword evidence="2" id="KW-1133">Transmembrane helix</keyword>
<name>A0AAD8IE94_9APIA</name>
<keyword evidence="2" id="KW-0812">Transmembrane</keyword>
<feature type="compositionally biased region" description="Basic and acidic residues" evidence="1">
    <location>
        <begin position="252"/>
        <end position="261"/>
    </location>
</feature>
<dbReference type="AlphaFoldDB" id="A0AAD8IE94"/>
<feature type="region of interest" description="Disordered" evidence="1">
    <location>
        <begin position="252"/>
        <end position="404"/>
    </location>
</feature>
<feature type="transmembrane region" description="Helical" evidence="2">
    <location>
        <begin position="18"/>
        <end position="39"/>
    </location>
</feature>
<keyword evidence="4" id="KW-1185">Reference proteome</keyword>
<proteinExistence type="predicted"/>
<evidence type="ECO:0000256" key="1">
    <source>
        <dbReference type="SAM" id="MobiDB-lite"/>
    </source>
</evidence>
<dbReference type="Proteomes" id="UP001237642">
    <property type="component" value="Unassembled WGS sequence"/>
</dbReference>
<feature type="compositionally biased region" description="Basic and acidic residues" evidence="1">
    <location>
        <begin position="451"/>
        <end position="472"/>
    </location>
</feature>
<reference evidence="3" key="2">
    <citation type="submission" date="2023-05" db="EMBL/GenBank/DDBJ databases">
        <authorList>
            <person name="Schelkunov M.I."/>
        </authorList>
    </citation>
    <scope>NUCLEOTIDE SEQUENCE</scope>
    <source>
        <strain evidence="3">Hsosn_3</strain>
        <tissue evidence="3">Leaf</tissue>
    </source>
</reference>
<sequence>MCILCVIQKWSRRIATMLPWLVIPLIGLWALSQLLPPAFRFEITSPRLACVFVLLVTLFWYEILMPQLSAWRVRRNARLREKKRFEAIELQKLRKTATRRCRNCLTPYREQNPGGGKFMCSYCGHVSKRPVLDLPVPGGLGVSNNGILKDLVGKSGRMLNEKVWSDSGGWMCGQDWLDNSNWVGGSFPGKGRRKHGGRSFFGDDHCLAETSYSHALIFACRAFTAFFLSIMWVWRKIFRVSTSGDDASVEAERRKMAKRGENGANFQESRVEKARRKAEEKRQAKLTKEQLEEEERKQREEVARLVEERRKSRDEKTEADKDGRKGSTPSKEKVTRKETEKKRQERKNERDRGSSKSNSDAEELEKRAGRDSEKNRKCESDRRNHQRSVVHTAKSFNNDMNRGALTNNYSREAAGTKNLDNLKGTFLYPSRAAGGNSFGKGIINSVAGTREHKSNGHADRCQISVNRRETSQPERSLPKSNGSIEDKNASRHVLVEPQPYEAPKNPWLTRSATVPSATVPVPSDSAVISKPNGKCQSEVTSPSYKNCLATTRQYDNPINIGLPSPFPLSTNSRGSMSSSIGILMSAESKFPLIGEALPEYLPEESDIFEDPCYVPDPVSLLGPVSESLDDFQLDLGFVTDMELEEPLPIKSTPISSEAIRPSPIESPLSRLRLHDERNTSPSPFPTTPKAQDVQNSPIDGSCNGNENGTWQMWNTSPLGQDGGLLGAGASWLLSPDPNRSNKENVASPLHQKTMASLFKSDEKIRSGTPQKILPGSYHNSIPGCTDDPWLPETLFGATLGSEDNSAMNPKEGILHNEPIFKSPNGSAPNHPFELSLADRWHKVDWTVQGTGVSTSSNSSVVSRSPVGGVYSTLDVQSIWSYD</sequence>
<feature type="region of interest" description="Disordered" evidence="1">
    <location>
        <begin position="451"/>
        <end position="492"/>
    </location>
</feature>
<dbReference type="PANTHER" id="PTHR31780:SF15">
    <property type="entry name" value="STRESS RESPONSE NST1-LIKE PROTEIN"/>
    <property type="match status" value="1"/>
</dbReference>
<protein>
    <submittedName>
        <fullName evidence="3">Mitochondrial Rho GTPase 2</fullName>
    </submittedName>
</protein>
<feature type="region of interest" description="Disordered" evidence="1">
    <location>
        <begin position="648"/>
        <end position="719"/>
    </location>
</feature>
<gene>
    <name evidence="3" type="ORF">POM88_021149</name>
</gene>
<feature type="transmembrane region" description="Helical" evidence="2">
    <location>
        <begin position="215"/>
        <end position="234"/>
    </location>
</feature>
<feature type="compositionally biased region" description="Basic and acidic residues" evidence="1">
    <location>
        <begin position="364"/>
        <end position="383"/>
    </location>
</feature>
<dbReference type="EMBL" id="JAUIZM010000005">
    <property type="protein sequence ID" value="KAK1383414.1"/>
    <property type="molecule type" value="Genomic_DNA"/>
</dbReference>
<keyword evidence="2" id="KW-0472">Membrane</keyword>
<feature type="compositionally biased region" description="Polar residues" evidence="1">
    <location>
        <begin position="394"/>
        <end position="404"/>
    </location>
</feature>
<accession>A0AAD8IE94</accession>
<feature type="compositionally biased region" description="Polar residues" evidence="1">
    <location>
        <begin position="688"/>
        <end position="718"/>
    </location>
</feature>
<comment type="caution">
    <text evidence="3">The sequence shown here is derived from an EMBL/GenBank/DDBJ whole genome shotgun (WGS) entry which is preliminary data.</text>
</comment>
<feature type="transmembrane region" description="Helical" evidence="2">
    <location>
        <begin position="45"/>
        <end position="64"/>
    </location>
</feature>
<dbReference type="PANTHER" id="PTHR31780">
    <property type="entry name" value="STRESS RESPONSE PROTEIN NST1-RELATED"/>
    <property type="match status" value="1"/>
</dbReference>
<feature type="compositionally biased region" description="Basic and acidic residues" evidence="1">
    <location>
        <begin position="269"/>
        <end position="354"/>
    </location>
</feature>
<dbReference type="InterPro" id="IPR051195">
    <property type="entry name" value="Fungal_stress_NST1"/>
</dbReference>
<reference evidence="3" key="1">
    <citation type="submission" date="2023-02" db="EMBL/GenBank/DDBJ databases">
        <title>Genome of toxic invasive species Heracleum sosnowskyi carries increased number of genes despite the absence of recent whole-genome duplications.</title>
        <authorList>
            <person name="Schelkunov M."/>
            <person name="Shtratnikova V."/>
            <person name="Makarenko M."/>
            <person name="Klepikova A."/>
            <person name="Omelchenko D."/>
            <person name="Novikova G."/>
            <person name="Obukhova E."/>
            <person name="Bogdanov V."/>
            <person name="Penin A."/>
            <person name="Logacheva M."/>
        </authorList>
    </citation>
    <scope>NUCLEOTIDE SEQUENCE</scope>
    <source>
        <strain evidence="3">Hsosn_3</strain>
        <tissue evidence="3">Leaf</tissue>
    </source>
</reference>
<evidence type="ECO:0000256" key="2">
    <source>
        <dbReference type="SAM" id="Phobius"/>
    </source>
</evidence>